<evidence type="ECO:0000256" key="1">
    <source>
        <dbReference type="SAM" id="MobiDB-lite"/>
    </source>
</evidence>
<name>A0A1I4JKD6_9EURY</name>
<feature type="compositionally biased region" description="Basic and acidic residues" evidence="1">
    <location>
        <begin position="299"/>
        <end position="311"/>
    </location>
</feature>
<feature type="domain" description="NrS-1 polymerase-like HBD" evidence="2">
    <location>
        <begin position="241"/>
        <end position="305"/>
    </location>
</feature>
<keyword evidence="4" id="KW-1185">Reference proteome</keyword>
<dbReference type="Proteomes" id="UP000199607">
    <property type="component" value="Unassembled WGS sequence"/>
</dbReference>
<accession>A0A1I4JKD6</accession>
<dbReference type="Pfam" id="PF22763">
    <property type="entry name" value="NrS1-1_pol-like_HBD"/>
    <property type="match status" value="1"/>
</dbReference>
<evidence type="ECO:0000313" key="4">
    <source>
        <dbReference type="Proteomes" id="UP000199607"/>
    </source>
</evidence>
<proteinExistence type="predicted"/>
<evidence type="ECO:0000313" key="3">
    <source>
        <dbReference type="EMBL" id="SFL66954.1"/>
    </source>
</evidence>
<evidence type="ECO:0000259" key="2">
    <source>
        <dbReference type="Pfam" id="PF22763"/>
    </source>
</evidence>
<protein>
    <recommendedName>
        <fullName evidence="2">NrS-1 polymerase-like HBD domain-containing protein</fullName>
    </recommendedName>
</protein>
<reference evidence="4" key="1">
    <citation type="submission" date="2016-10" db="EMBL/GenBank/DDBJ databases">
        <authorList>
            <person name="Varghese N."/>
            <person name="Submissions S."/>
        </authorList>
    </citation>
    <scope>NUCLEOTIDE SEQUENCE [LARGE SCALE GENOMIC DNA]</scope>
    <source>
        <strain evidence="4">CGMCC 1.7738</strain>
    </source>
</reference>
<sequence>MSEEPTEMLTQESIPDELVDRPQWVCWRRAERDGKATKIPVVPGVGSFASSTDPETWADFETAVAYLERGRADGVGFVFTEADPIVGVDLDDCRDPETGDVDDDAKDIITRLDSYTEVSPSGTGYHVLIQGSLPEGRNRRGKIECYDTARFFTVTGDRVTGTPTEVSQRQDALEAIHREYIADEEPAQATDSPTRVTECEETTSSTSLDDDTLLEKAKSASNGAKFDRLWNGSTSGYDSNSEADMALCCILAFWSGGDTTQMDQLFRQSELIREKWDEVHYADGSTYGEKTIERAIERTSEFYEPRSKEAEIDAPTTDSDDADNTRSRAYLVEKNRLLRERVNTLEATLEERDERIDELETEVARLTDADAVQPRQSDAVNDDRRTEATDDDAESEATSLWGRTKRLFGE</sequence>
<dbReference type="STRING" id="553466.SAMN04487950_4544"/>
<gene>
    <name evidence="3" type="ORF">SAMN04487950_4544</name>
</gene>
<feature type="region of interest" description="Disordered" evidence="1">
    <location>
        <begin position="365"/>
        <end position="410"/>
    </location>
</feature>
<organism evidence="3 4">
    <name type="scientific">Halogranum rubrum</name>
    <dbReference type="NCBI Taxonomy" id="553466"/>
    <lineage>
        <taxon>Archaea</taxon>
        <taxon>Methanobacteriati</taxon>
        <taxon>Methanobacteriota</taxon>
        <taxon>Stenosarchaea group</taxon>
        <taxon>Halobacteria</taxon>
        <taxon>Halobacteriales</taxon>
        <taxon>Haloferacaceae</taxon>
    </lineage>
</organism>
<feature type="region of interest" description="Disordered" evidence="1">
    <location>
        <begin position="186"/>
        <end position="208"/>
    </location>
</feature>
<dbReference type="EMBL" id="FOTC01000012">
    <property type="protein sequence ID" value="SFL66954.1"/>
    <property type="molecule type" value="Genomic_DNA"/>
</dbReference>
<dbReference type="InterPro" id="IPR054468">
    <property type="entry name" value="NrSPol-like_HBD"/>
</dbReference>
<dbReference type="AlphaFoldDB" id="A0A1I4JKD6"/>
<feature type="region of interest" description="Disordered" evidence="1">
    <location>
        <begin position="299"/>
        <end position="326"/>
    </location>
</feature>
<dbReference type="RefSeq" id="WP_089872731.1">
    <property type="nucleotide sequence ID" value="NZ_FOTC01000012.1"/>
</dbReference>